<reference evidence="11" key="1">
    <citation type="submission" date="2023-10" db="EMBL/GenBank/DDBJ databases">
        <title>Genome assemblies of two species of porcelain crab, Petrolisthes cinctipes and Petrolisthes manimaculis (Anomura: Porcellanidae).</title>
        <authorList>
            <person name="Angst P."/>
        </authorList>
    </citation>
    <scope>NUCLEOTIDE SEQUENCE</scope>
    <source>
        <strain evidence="11">PB745_01</strain>
        <tissue evidence="11">Gill</tissue>
    </source>
</reference>
<keyword evidence="12" id="KW-1185">Reference proteome</keyword>
<evidence type="ECO:0000313" key="12">
    <source>
        <dbReference type="Proteomes" id="UP001286313"/>
    </source>
</evidence>
<evidence type="ECO:0000256" key="3">
    <source>
        <dbReference type="ARBA" id="ARBA00015517"/>
    </source>
</evidence>
<feature type="domain" description="Nucleolar protein 10-like second" evidence="9">
    <location>
        <begin position="375"/>
        <end position="422"/>
    </location>
</feature>
<feature type="compositionally biased region" description="Basic and acidic residues" evidence="7">
    <location>
        <begin position="600"/>
        <end position="609"/>
    </location>
</feature>
<evidence type="ECO:0000256" key="6">
    <source>
        <dbReference type="ARBA" id="ARBA00023242"/>
    </source>
</evidence>
<dbReference type="InterPro" id="IPR040382">
    <property type="entry name" value="NOL10/Enp2"/>
</dbReference>
<dbReference type="FunFam" id="2.130.10.10:FF:000980">
    <property type="entry name" value="Nucleolar protein 10"/>
    <property type="match status" value="1"/>
</dbReference>
<dbReference type="GO" id="GO:0030686">
    <property type="term" value="C:90S preribosome"/>
    <property type="evidence" value="ECO:0007669"/>
    <property type="project" value="TreeGrafter"/>
</dbReference>
<dbReference type="PANTHER" id="PTHR14927:SF0">
    <property type="entry name" value="NUCLEOLAR PROTEIN 10"/>
    <property type="match status" value="1"/>
</dbReference>
<keyword evidence="6" id="KW-0539">Nucleus</keyword>
<evidence type="ECO:0000313" key="11">
    <source>
        <dbReference type="EMBL" id="KAK3890066.1"/>
    </source>
</evidence>
<dbReference type="GO" id="GO:0032040">
    <property type="term" value="C:small-subunit processome"/>
    <property type="evidence" value="ECO:0007669"/>
    <property type="project" value="TreeGrafter"/>
</dbReference>
<dbReference type="AlphaFoldDB" id="A0AAE1GDS8"/>
<comment type="similarity">
    <text evidence="2">Belongs to the WD repeat NOL10/ENP2 family.</text>
</comment>
<feature type="compositionally biased region" description="Basic residues" evidence="7">
    <location>
        <begin position="685"/>
        <end position="705"/>
    </location>
</feature>
<proteinExistence type="inferred from homology"/>
<feature type="compositionally biased region" description="Low complexity" evidence="7">
    <location>
        <begin position="583"/>
        <end position="599"/>
    </location>
</feature>
<evidence type="ECO:0000256" key="2">
    <source>
        <dbReference type="ARBA" id="ARBA00005264"/>
    </source>
</evidence>
<feature type="domain" description="Nucleolar protein 10-like N-terminal" evidence="10">
    <location>
        <begin position="7"/>
        <end position="369"/>
    </location>
</feature>
<dbReference type="InterPro" id="IPR001680">
    <property type="entry name" value="WD40_rpt"/>
</dbReference>
<dbReference type="InterPro" id="IPR036322">
    <property type="entry name" value="WD40_repeat_dom_sf"/>
</dbReference>
<evidence type="ECO:0000259" key="9">
    <source>
        <dbReference type="Pfam" id="PF23097"/>
    </source>
</evidence>
<protein>
    <recommendedName>
        <fullName evidence="3">Nucleolar protein 10</fullName>
    </recommendedName>
</protein>
<dbReference type="EMBL" id="JAWQEG010000446">
    <property type="protein sequence ID" value="KAK3890066.1"/>
    <property type="molecule type" value="Genomic_DNA"/>
</dbReference>
<evidence type="ECO:0000256" key="1">
    <source>
        <dbReference type="ARBA" id="ARBA00004604"/>
    </source>
</evidence>
<keyword evidence="4" id="KW-0853">WD repeat</keyword>
<comment type="subcellular location">
    <subcellularLocation>
        <location evidence="1">Nucleus</location>
        <location evidence="1">Nucleolus</location>
    </subcellularLocation>
</comment>
<dbReference type="SUPFAM" id="SSF50978">
    <property type="entry name" value="WD40 repeat-like"/>
    <property type="match status" value="1"/>
</dbReference>
<evidence type="ECO:0000256" key="7">
    <source>
        <dbReference type="SAM" id="MobiDB-lite"/>
    </source>
</evidence>
<dbReference type="GO" id="GO:0000462">
    <property type="term" value="P:maturation of SSU-rRNA from tricistronic rRNA transcript (SSU-rRNA, 5.8S rRNA, LSU-rRNA)"/>
    <property type="evidence" value="ECO:0007669"/>
    <property type="project" value="TreeGrafter"/>
</dbReference>
<dbReference type="Gene3D" id="2.130.10.10">
    <property type="entry name" value="YVTN repeat-like/Quinoprotein amine dehydrogenase"/>
    <property type="match status" value="1"/>
</dbReference>
<accession>A0AAE1GDS8</accession>
<feature type="domain" description="NUC153" evidence="8">
    <location>
        <begin position="483"/>
        <end position="510"/>
    </location>
</feature>
<dbReference type="PANTHER" id="PTHR14927">
    <property type="entry name" value="NUCLEOLAR PROTEIN 10"/>
    <property type="match status" value="1"/>
</dbReference>
<sequence>MKALDGRNNVKVYNLSAGKSLPDWLTDRKRRKLSKRDVDFRHRIELIQDFTMPDLSGCVRVSPDGRYIITSGTYKPRMKCYEVAALSQKFERCFDAEVIHFDILSEDYSKLVFLQEERYVEFHNQGGRWFRTRIPKFGRDMAYHYPCCDLYIAASGSDIYRLNLNQGRFLNSLQTDSPGINKCAFNKVHYLLACGTEDGKIEAWDPRSRHRVGVLDTALHIAAQHIQLESYKSVKQLGVTALAYNDALTLGVGTHTGQILLYDIRSDKPLLVKDHNDGYAIRDLEFHSSGYALSMSSKVVKIWDRNTGEPHTSIESGVDYNDLCVVPDSGMIFLATEDPKLQTYFLPSLGPAPKWCSHLDALIEELEEEVVPSQYDDYKFVTEDELKQIGLHDLIGSSVLRAVMHGYYIDLRLYNKAKLIANPFDFKDFLKRTVTKEVAKENQRQLQKTKLPNVNQEMFERLLEDQKEKGKKKCIAAEKLLQDDRFKDLFAKDDFDIDKDSYEFKLVNPVLSRMDSKKKKQKLMDDEEEQEFLKARDDAPEDDSSDVDSILSDFGEDSFEDIKRDKMKQQQQQKQQKFRVIRNNQSDPQEQQQQQLSSNPEDKRQEKRQNNLTLTAVTSISELKPSAKKLSKMSLEERLDLEQEQQQGENITQQHTFGSREMNYVVNKPDKQQQQRKQQQQHHQQERKRVHRSTSKIKGKLRLKE</sequence>
<gene>
    <name evidence="11" type="ORF">Pcinc_005981</name>
</gene>
<dbReference type="InterPro" id="IPR056550">
    <property type="entry name" value="NOL10_2nd"/>
</dbReference>
<dbReference type="InterPro" id="IPR015943">
    <property type="entry name" value="WD40/YVTN_repeat-like_dom_sf"/>
</dbReference>
<comment type="caution">
    <text evidence="11">The sequence shown here is derived from an EMBL/GenBank/DDBJ whole genome shotgun (WGS) entry which is preliminary data.</text>
</comment>
<evidence type="ECO:0000259" key="8">
    <source>
        <dbReference type="Pfam" id="PF08159"/>
    </source>
</evidence>
<dbReference type="InterPro" id="IPR012580">
    <property type="entry name" value="NUC153"/>
</dbReference>
<dbReference type="SMART" id="SM00320">
    <property type="entry name" value="WD40"/>
    <property type="match status" value="3"/>
</dbReference>
<organism evidence="11 12">
    <name type="scientific">Petrolisthes cinctipes</name>
    <name type="common">Flat porcelain crab</name>
    <dbReference type="NCBI Taxonomy" id="88211"/>
    <lineage>
        <taxon>Eukaryota</taxon>
        <taxon>Metazoa</taxon>
        <taxon>Ecdysozoa</taxon>
        <taxon>Arthropoda</taxon>
        <taxon>Crustacea</taxon>
        <taxon>Multicrustacea</taxon>
        <taxon>Malacostraca</taxon>
        <taxon>Eumalacostraca</taxon>
        <taxon>Eucarida</taxon>
        <taxon>Decapoda</taxon>
        <taxon>Pleocyemata</taxon>
        <taxon>Anomura</taxon>
        <taxon>Galatheoidea</taxon>
        <taxon>Porcellanidae</taxon>
        <taxon>Petrolisthes</taxon>
    </lineage>
</organism>
<dbReference type="Pfam" id="PF08159">
    <property type="entry name" value="NUC153"/>
    <property type="match status" value="1"/>
</dbReference>
<dbReference type="InterPro" id="IPR056551">
    <property type="entry name" value="Beta-prop_NOL10_N"/>
</dbReference>
<dbReference type="Proteomes" id="UP001286313">
    <property type="component" value="Unassembled WGS sequence"/>
</dbReference>
<dbReference type="Pfam" id="PF23098">
    <property type="entry name" value="Beta-prop_NOL10_N"/>
    <property type="match status" value="1"/>
</dbReference>
<feature type="region of interest" description="Disordered" evidence="7">
    <location>
        <begin position="515"/>
        <end position="705"/>
    </location>
</feature>
<evidence type="ECO:0000256" key="4">
    <source>
        <dbReference type="ARBA" id="ARBA00022574"/>
    </source>
</evidence>
<keyword evidence="5" id="KW-0677">Repeat</keyword>
<evidence type="ECO:0000259" key="10">
    <source>
        <dbReference type="Pfam" id="PF23098"/>
    </source>
</evidence>
<name>A0AAE1GDS8_PETCI</name>
<dbReference type="Pfam" id="PF23097">
    <property type="entry name" value="NOL10_2nd"/>
    <property type="match status" value="1"/>
</dbReference>
<evidence type="ECO:0000256" key="5">
    <source>
        <dbReference type="ARBA" id="ARBA00022737"/>
    </source>
</evidence>
<feature type="compositionally biased region" description="Low complexity" evidence="7">
    <location>
        <begin position="644"/>
        <end position="654"/>
    </location>
</feature>
<feature type="compositionally biased region" description="Polar residues" evidence="7">
    <location>
        <begin position="610"/>
        <end position="621"/>
    </location>
</feature>